<evidence type="ECO:0000256" key="2">
    <source>
        <dbReference type="ARBA" id="ARBA00022571"/>
    </source>
</evidence>
<evidence type="ECO:0000256" key="5">
    <source>
        <dbReference type="ARBA" id="ARBA00022741"/>
    </source>
</evidence>
<feature type="binding site" evidence="9">
    <location>
        <position position="232"/>
    </location>
    <ligand>
        <name>substrate</name>
    </ligand>
</feature>
<dbReference type="GO" id="GO:0003991">
    <property type="term" value="F:acetylglutamate kinase activity"/>
    <property type="evidence" value="ECO:0007669"/>
    <property type="project" value="UniProtKB-UniRule"/>
</dbReference>
<dbReference type="Gene3D" id="3.40.1160.10">
    <property type="entry name" value="Acetylglutamate kinase-like"/>
    <property type="match status" value="1"/>
</dbReference>
<proteinExistence type="inferred from homology"/>
<dbReference type="InterPro" id="IPR041727">
    <property type="entry name" value="NAGK-C"/>
</dbReference>
<organism evidence="11 12">
    <name type="scientific">Granulibacter bethesdensis</name>
    <dbReference type="NCBI Taxonomy" id="364410"/>
    <lineage>
        <taxon>Bacteria</taxon>
        <taxon>Pseudomonadati</taxon>
        <taxon>Pseudomonadota</taxon>
        <taxon>Alphaproteobacteria</taxon>
        <taxon>Acetobacterales</taxon>
        <taxon>Acetobacteraceae</taxon>
        <taxon>Granulibacter</taxon>
    </lineage>
</organism>
<sequence length="334" mass="34818">MWPVPCVVRAAGTSYPDGMMSSERERMTGASQTEVHVNTDDFGSAGEQARILAHALPFMRRYAGATVVVKYGGHAMGDERLAEQFGADIALLKQVGINPVVVHGGGPQINDMLKRLAIQSRFVDGLRVTDAAMVEVVEMVLAGTVNKMVAGLINRAGAMAVGICGKDGGLIHARKLQRTAMDPDSHIEKALDLGFVGEPAHIDVRVIHALTGAGLIPVIAPVGIGEDGQTYNINADSAAGAIAGALGAKRLLMLTDVPGVLDTDKKLIPEMSATDVKAGIADGTITGGMIPKVECCVDAVEKGVRGAVILDGRQPHACLLEMFTEGGIGTLIRG</sequence>
<dbReference type="AlphaFoldDB" id="A0AAC9K6K1"/>
<feature type="binding site" evidence="9">
    <location>
        <begin position="105"/>
        <end position="106"/>
    </location>
    <ligand>
        <name>substrate</name>
    </ligand>
</feature>
<keyword evidence="9" id="KW-0963">Cytoplasm</keyword>
<dbReference type="SUPFAM" id="SSF53633">
    <property type="entry name" value="Carbamate kinase-like"/>
    <property type="match status" value="1"/>
</dbReference>
<comment type="subcellular location">
    <subcellularLocation>
        <location evidence="9">Cytoplasm</location>
    </subcellularLocation>
</comment>
<evidence type="ECO:0000256" key="4">
    <source>
        <dbReference type="ARBA" id="ARBA00022679"/>
    </source>
</evidence>
<name>A0AAC9K6K1_9PROT</name>
<dbReference type="InterPro" id="IPR001048">
    <property type="entry name" value="Asp/Glu/Uridylate_kinase"/>
</dbReference>
<evidence type="ECO:0000256" key="7">
    <source>
        <dbReference type="ARBA" id="ARBA00022840"/>
    </source>
</evidence>
<dbReference type="HAMAP" id="MF_00082">
    <property type="entry name" value="ArgB"/>
    <property type="match status" value="1"/>
</dbReference>
<accession>A0AAC9K6K1</accession>
<dbReference type="CDD" id="cd04250">
    <property type="entry name" value="AAK_NAGK-C"/>
    <property type="match status" value="1"/>
</dbReference>
<dbReference type="InterPro" id="IPR004662">
    <property type="entry name" value="AcgluKinase_fam"/>
</dbReference>
<evidence type="ECO:0000313" key="11">
    <source>
        <dbReference type="EMBL" id="APH53986.1"/>
    </source>
</evidence>
<comment type="catalytic activity">
    <reaction evidence="8 9">
        <text>N-acetyl-L-glutamate + ATP = N-acetyl-L-glutamyl 5-phosphate + ADP</text>
        <dbReference type="Rhea" id="RHEA:14629"/>
        <dbReference type="ChEBI" id="CHEBI:30616"/>
        <dbReference type="ChEBI" id="CHEBI:44337"/>
        <dbReference type="ChEBI" id="CHEBI:57936"/>
        <dbReference type="ChEBI" id="CHEBI:456216"/>
        <dbReference type="EC" id="2.7.2.8"/>
    </reaction>
</comment>
<feature type="binding site" evidence="9">
    <location>
        <position position="127"/>
    </location>
    <ligand>
        <name>substrate</name>
    </ligand>
</feature>
<dbReference type="Proteomes" id="UP000182373">
    <property type="component" value="Chromosome"/>
</dbReference>
<dbReference type="GO" id="GO:0005737">
    <property type="term" value="C:cytoplasm"/>
    <property type="evidence" value="ECO:0007669"/>
    <property type="project" value="UniProtKB-SubCell"/>
</dbReference>
<evidence type="ECO:0000256" key="8">
    <source>
        <dbReference type="ARBA" id="ARBA00048141"/>
    </source>
</evidence>
<dbReference type="FunFam" id="3.40.1160.10:FF:000004">
    <property type="entry name" value="Acetylglutamate kinase"/>
    <property type="match status" value="1"/>
</dbReference>
<dbReference type="PANTHER" id="PTHR23342:SF0">
    <property type="entry name" value="N-ACETYLGLUTAMATE SYNTHASE, MITOCHONDRIAL"/>
    <property type="match status" value="1"/>
</dbReference>
<dbReference type="GO" id="GO:0005524">
    <property type="term" value="F:ATP binding"/>
    <property type="evidence" value="ECO:0007669"/>
    <property type="project" value="UniProtKB-UniRule"/>
</dbReference>
<dbReference type="InterPro" id="IPR037528">
    <property type="entry name" value="ArgB"/>
</dbReference>
<keyword evidence="7 9" id="KW-0067">ATP-binding</keyword>
<keyword evidence="4 9" id="KW-0808">Transferase</keyword>
<dbReference type="InterPro" id="IPR036393">
    <property type="entry name" value="AceGlu_kinase-like_sf"/>
</dbReference>
<keyword evidence="5 9" id="KW-0547">Nucleotide-binding</keyword>
<evidence type="ECO:0000259" key="10">
    <source>
        <dbReference type="Pfam" id="PF00696"/>
    </source>
</evidence>
<comment type="pathway">
    <text evidence="1 9">Amino-acid biosynthesis; L-arginine biosynthesis; N(2)-acetyl-L-ornithine from L-glutamate: step 2/4.</text>
</comment>
<dbReference type="GO" id="GO:0042450">
    <property type="term" value="P:L-arginine biosynthetic process via ornithine"/>
    <property type="evidence" value="ECO:0007669"/>
    <property type="project" value="UniProtKB-UniRule"/>
</dbReference>
<dbReference type="Pfam" id="PF00696">
    <property type="entry name" value="AA_kinase"/>
    <property type="match status" value="1"/>
</dbReference>
<dbReference type="EC" id="2.7.2.8" evidence="9"/>
<gene>
    <name evidence="9" type="primary">argB</name>
    <name evidence="11" type="ORF">GbCGDNIH9_0734</name>
</gene>
<keyword evidence="3 9" id="KW-0028">Amino-acid biosynthesis</keyword>
<evidence type="ECO:0000256" key="1">
    <source>
        <dbReference type="ARBA" id="ARBA00004828"/>
    </source>
</evidence>
<keyword evidence="6 9" id="KW-0418">Kinase</keyword>
<dbReference type="EMBL" id="CP018191">
    <property type="protein sequence ID" value="APH53986.1"/>
    <property type="molecule type" value="Genomic_DNA"/>
</dbReference>
<evidence type="ECO:0000256" key="9">
    <source>
        <dbReference type="HAMAP-Rule" id="MF_00082"/>
    </source>
</evidence>
<evidence type="ECO:0000313" key="12">
    <source>
        <dbReference type="Proteomes" id="UP000182373"/>
    </source>
</evidence>
<comment type="function">
    <text evidence="9">Catalyzes the ATP-dependent phosphorylation of N-acetyl-L-glutamate.</text>
</comment>
<dbReference type="PIRSF" id="PIRSF000728">
    <property type="entry name" value="NAGK"/>
    <property type="match status" value="1"/>
</dbReference>
<keyword evidence="2 9" id="KW-0055">Arginine biosynthesis</keyword>
<reference evidence="12" key="1">
    <citation type="submission" date="2016-11" db="EMBL/GenBank/DDBJ databases">
        <title>Comparative genomic and phenotypic analysis of Granulibacter bethesdensis clinical isolates from patients with chronic granulomatous disease.</title>
        <authorList>
            <person name="Zarember K.A."/>
            <person name="Porcella S.F."/>
            <person name="Chu J."/>
            <person name="Ding L."/>
            <person name="Dahlstrom E."/>
            <person name="Barbian K."/>
            <person name="Martens C."/>
            <person name="Sykora L."/>
            <person name="Kramer S."/>
            <person name="Pettinato A.M."/>
            <person name="Hong H."/>
            <person name="Wald G."/>
            <person name="Berg L.J."/>
            <person name="Rogge L.S."/>
            <person name="Greenberg D.E."/>
            <person name="Falcone E.L."/>
            <person name="Neves J.F."/>
            <person name="Simoes M.J."/>
            <person name="Casal M."/>
            <person name="Rodriguez-Lopez F.C."/>
            <person name="Zelazny A."/>
            <person name="Gallin J.I."/>
            <person name="Holland S.M."/>
        </authorList>
    </citation>
    <scope>NUCLEOTIDE SEQUENCE [LARGE SCALE GENOMIC DNA]</scope>
    <source>
        <strain evidence="12">NIH9.1</strain>
    </source>
</reference>
<feature type="domain" description="Aspartate/glutamate/uridylate kinase" evidence="10">
    <location>
        <begin position="66"/>
        <end position="310"/>
    </location>
</feature>
<feature type="site" description="Transition state stabilizer" evidence="9">
    <location>
        <position position="70"/>
    </location>
</feature>
<dbReference type="PRINTS" id="PR00474">
    <property type="entry name" value="GLU5KINASE"/>
</dbReference>
<evidence type="ECO:0000256" key="3">
    <source>
        <dbReference type="ARBA" id="ARBA00022605"/>
    </source>
</evidence>
<protein>
    <recommendedName>
        <fullName evidence="9">Acetylglutamate kinase</fullName>
        <ecNumber evidence="9">2.7.2.8</ecNumber>
    </recommendedName>
    <alternativeName>
        <fullName evidence="9">N-acetyl-L-glutamate 5-phosphotransferase</fullName>
    </alternativeName>
    <alternativeName>
        <fullName evidence="9">NAG kinase</fullName>
        <shortName evidence="9">NAGK</shortName>
    </alternativeName>
</protein>
<comment type="similarity">
    <text evidence="9">Belongs to the acetylglutamate kinase family. ArgB subfamily.</text>
</comment>
<dbReference type="InterPro" id="IPR001057">
    <property type="entry name" value="Glu/AcGlu_kinase"/>
</dbReference>
<evidence type="ECO:0000256" key="6">
    <source>
        <dbReference type="ARBA" id="ARBA00022777"/>
    </source>
</evidence>
<dbReference type="NCBIfam" id="TIGR00761">
    <property type="entry name" value="argB"/>
    <property type="match status" value="1"/>
</dbReference>
<dbReference type="PANTHER" id="PTHR23342">
    <property type="entry name" value="N-ACETYLGLUTAMATE SYNTHASE"/>
    <property type="match status" value="1"/>
</dbReference>
<feature type="site" description="Transition state stabilizer" evidence="9">
    <location>
        <position position="292"/>
    </location>
</feature>